<dbReference type="RefSeq" id="WP_169156274.1">
    <property type="nucleotide sequence ID" value="NZ_CAWPJE010000125.1"/>
</dbReference>
<evidence type="ECO:0000259" key="6">
    <source>
        <dbReference type="Pfam" id="PF20703"/>
    </source>
</evidence>
<feature type="repeat" description="WD" evidence="3">
    <location>
        <begin position="696"/>
        <end position="737"/>
    </location>
</feature>
<feature type="domain" description="Novel STAND NTPase 1" evidence="6">
    <location>
        <begin position="56"/>
        <end position="468"/>
    </location>
</feature>
<comment type="caution">
    <text evidence="7">The sequence shown here is derived from an EMBL/GenBank/DDBJ whole genome shotgun (WGS) entry which is preliminary data.</text>
</comment>
<evidence type="ECO:0000256" key="1">
    <source>
        <dbReference type="ARBA" id="ARBA00022574"/>
    </source>
</evidence>
<evidence type="ECO:0000256" key="2">
    <source>
        <dbReference type="ARBA" id="ARBA00022737"/>
    </source>
</evidence>
<feature type="non-terminal residue" evidence="7">
    <location>
        <position position="1252"/>
    </location>
</feature>
<dbReference type="SUPFAM" id="SSF52540">
    <property type="entry name" value="P-loop containing nucleoside triphosphate hydrolases"/>
    <property type="match status" value="1"/>
</dbReference>
<feature type="repeat" description="WD" evidence="3">
    <location>
        <begin position="1069"/>
        <end position="1103"/>
    </location>
</feature>
<keyword evidence="5" id="KW-0812">Transmembrane</keyword>
<name>A0ABX1PB82_9CYAN</name>
<dbReference type="InterPro" id="IPR053299">
    <property type="entry name" value="ASTRA_WD_repeat"/>
</dbReference>
<organism evidence="7 8">
    <name type="scientific">Brasilonema bromeliae SPC951</name>
    <dbReference type="NCBI Taxonomy" id="385972"/>
    <lineage>
        <taxon>Bacteria</taxon>
        <taxon>Bacillati</taxon>
        <taxon>Cyanobacteriota</taxon>
        <taxon>Cyanophyceae</taxon>
        <taxon>Nostocales</taxon>
        <taxon>Scytonemataceae</taxon>
        <taxon>Brasilonema</taxon>
        <taxon>Bromeliae group (in: Brasilonema)</taxon>
    </lineage>
</organism>
<feature type="repeat" description="WD" evidence="3">
    <location>
        <begin position="1110"/>
        <end position="1151"/>
    </location>
</feature>
<keyword evidence="4" id="KW-0175">Coiled coil</keyword>
<keyword evidence="8" id="KW-1185">Reference proteome</keyword>
<feature type="repeat" description="WD" evidence="3">
    <location>
        <begin position="648"/>
        <end position="680"/>
    </location>
</feature>
<dbReference type="PROSITE" id="PS50082">
    <property type="entry name" value="WD_REPEATS_2"/>
    <property type="match status" value="12"/>
</dbReference>
<feature type="repeat" description="WD" evidence="3">
    <location>
        <begin position="902"/>
        <end position="943"/>
    </location>
</feature>
<feature type="coiled-coil region" evidence="4">
    <location>
        <begin position="498"/>
        <end position="546"/>
    </location>
</feature>
<feature type="transmembrane region" description="Helical" evidence="5">
    <location>
        <begin position="552"/>
        <end position="572"/>
    </location>
</feature>
<evidence type="ECO:0000256" key="4">
    <source>
        <dbReference type="SAM" id="Coils"/>
    </source>
</evidence>
<accession>A0ABX1PB82</accession>
<feature type="repeat" description="WD" evidence="3">
    <location>
        <begin position="861"/>
        <end position="895"/>
    </location>
</feature>
<keyword evidence="5" id="KW-1133">Transmembrane helix</keyword>
<dbReference type="InterPro" id="IPR049052">
    <property type="entry name" value="nSTAND1"/>
</dbReference>
<evidence type="ECO:0000313" key="7">
    <source>
        <dbReference type="EMBL" id="NMG21022.1"/>
    </source>
</evidence>
<keyword evidence="5" id="KW-0472">Membrane</keyword>
<feature type="repeat" description="WD" evidence="3">
    <location>
        <begin position="1028"/>
        <end position="1062"/>
    </location>
</feature>
<dbReference type="InterPro" id="IPR036322">
    <property type="entry name" value="WD40_repeat_dom_sf"/>
</dbReference>
<sequence length="1252" mass="139570">MTEGNIKQTINGSQYAAMSATGDVFMYVIHNYREDDRTVGIKPADTSLEDLDRPCPYRGLSYFETQHAELFFGRNSQIDELKTATQHRNFIPILGASGSGKSSLVFAGLIPKLAEQGNWLFTYFRLGSHDDPFYAIAEALLPLYRSDDEKTTAMVLAQKLKDNKLEIAKILTRIQGKHPQYKLLLIADQFEQLYTSYKDEIQHLFLDLLLSIIQASNDESLSTVMVTTMRADFLDKALSYPPFAEALKQGDIKLGSMTPDKLEQVIEKPALKYGVTFQDGLVERILGDIYNKEDCLPLLAFALEELWNKRTERLKKAALQGKQTDRQLTHEDYTAIGQVKGALATYADDVYNNLTLEQKEQVPKIFIQLVNFSQFTKDRTDRRYVRRVAKKTELGEKRWRLVQILAEKRLVVTNRNADNEDTVEIIHETLIKQWPLIETWMNENRDFGTWLERMRAAMSQWEKSDRDSGALLRGKPLADAEDWLQKHEEDLTNEKEYIHQSLQLREQEKAEKERQELEKLEAQVALDTATERNQILTDANQKAKKKIRYSNIYLAVSVFLGAVFLGSAAIAINKQLEAQKGTKLEQAGVNALRQMPSGEIDALLSAMQAGQELKQMIRDNTLLKDYPATSPLLALQKIEDSIHEQNRIDTGQEQIKSVSFSPDGKYIATAGKNDTVILWSPSGEKKWIKKGLQRVLADSVKTMNFVAFSPDGKKIAAGEGDGTITLWDLSGNQLTSFKASTTNFKSLSFSPDGQKIATADEEKARLWDLWGKQLAEFVGHKGRVNSISFNPNGQQVATAGYDGTVRLWEVSGKQLKQFTAHKGQQILSLSFSPDGKYLTTAATGDNTALLWNLSAQDPVKLEGHQGSVLNVGFSRDGKIIATTSNDGTVRLWDLSGKPITTLQGHRGAVSSASFSPDGKYLVTGGVDNTARIWNLSKHNQPINKFQGHQKDVNSVSFSSTGQQIVTADHEGIVKLWNLSGQEQASWQADRRGPLWSVNFSPDGQLIATGGYDNTVAIWDLSGKLKTRLKGHKNLINNLSFSPNGQMIVTSGADKTARLWNLSGKLLTILEGHQDVVERASFSPDEKTIATGGWDGNVIIWDLSGHKIKEWQTKQGKISGLSFSPDGKQLATADKSGVIKIWNLSGNQPLEFFSYQTGVSSLSFSPNGQYLASGGMDSTVRLWNLKGYQIAEFKTGKGAIWGISFSPDGKSIVAGGDNGVVQVWQIKPLDELLSQGCDWLENYRKNPAKEINI</sequence>
<dbReference type="EMBL" id="QMEB01000132">
    <property type="protein sequence ID" value="NMG21022.1"/>
    <property type="molecule type" value="Genomic_DNA"/>
</dbReference>
<dbReference type="InterPro" id="IPR020472">
    <property type="entry name" value="WD40_PAC1"/>
</dbReference>
<gene>
    <name evidence="7" type="ORF">DP116_16795</name>
</gene>
<dbReference type="Gene3D" id="2.130.10.10">
    <property type="entry name" value="YVTN repeat-like/Quinoprotein amine dehydrogenase"/>
    <property type="match status" value="3"/>
</dbReference>
<keyword evidence="2" id="KW-0677">Repeat</keyword>
<dbReference type="Pfam" id="PF00400">
    <property type="entry name" value="WD40"/>
    <property type="match status" value="14"/>
</dbReference>
<dbReference type="InterPro" id="IPR019775">
    <property type="entry name" value="WD40_repeat_CS"/>
</dbReference>
<evidence type="ECO:0000256" key="5">
    <source>
        <dbReference type="SAM" id="Phobius"/>
    </source>
</evidence>
<dbReference type="PRINTS" id="PR00320">
    <property type="entry name" value="GPROTEINBRPT"/>
</dbReference>
<evidence type="ECO:0000256" key="3">
    <source>
        <dbReference type="PROSITE-ProRule" id="PRU00221"/>
    </source>
</evidence>
<feature type="repeat" description="WD" evidence="3">
    <location>
        <begin position="1192"/>
        <end position="1233"/>
    </location>
</feature>
<keyword evidence="1 3" id="KW-0853">WD repeat</keyword>
<dbReference type="CDD" id="cd00200">
    <property type="entry name" value="WD40"/>
    <property type="match status" value="2"/>
</dbReference>
<reference evidence="7 8" key="1">
    <citation type="submission" date="2018-06" db="EMBL/GenBank/DDBJ databases">
        <title>Comparative genomics of Brasilonema spp. strains.</title>
        <authorList>
            <person name="Alvarenga D.O."/>
            <person name="Fiore M.F."/>
            <person name="Varani A.M."/>
        </authorList>
    </citation>
    <scope>NUCLEOTIDE SEQUENCE [LARGE SCALE GENOMIC DNA]</scope>
    <source>
        <strain evidence="7 8">SPC951</strain>
    </source>
</reference>
<feature type="repeat" description="WD" evidence="3">
    <location>
        <begin position="945"/>
        <end position="979"/>
    </location>
</feature>
<dbReference type="PROSITE" id="PS50294">
    <property type="entry name" value="WD_REPEATS_REGION"/>
    <property type="match status" value="12"/>
</dbReference>
<dbReference type="SMART" id="SM00320">
    <property type="entry name" value="WD40"/>
    <property type="match status" value="14"/>
</dbReference>
<dbReference type="PROSITE" id="PS00678">
    <property type="entry name" value="WD_REPEATS_1"/>
    <property type="match status" value="8"/>
</dbReference>
<dbReference type="InterPro" id="IPR001680">
    <property type="entry name" value="WD40_rpt"/>
</dbReference>
<dbReference type="InterPro" id="IPR027417">
    <property type="entry name" value="P-loop_NTPase"/>
</dbReference>
<dbReference type="Pfam" id="PF20703">
    <property type="entry name" value="nSTAND1"/>
    <property type="match status" value="1"/>
</dbReference>
<dbReference type="InterPro" id="IPR015943">
    <property type="entry name" value="WD40/YVTN_repeat-like_dom_sf"/>
</dbReference>
<proteinExistence type="predicted"/>
<feature type="repeat" description="WD" evidence="3">
    <location>
        <begin position="777"/>
        <end position="818"/>
    </location>
</feature>
<dbReference type="Gene3D" id="3.40.50.300">
    <property type="entry name" value="P-loop containing nucleotide triphosphate hydrolases"/>
    <property type="match status" value="1"/>
</dbReference>
<dbReference type="PANTHER" id="PTHR44156">
    <property type="entry name" value="SUPERNUMERARY LIMBS, ISOFORM B-RELATED"/>
    <property type="match status" value="1"/>
</dbReference>
<dbReference type="Proteomes" id="UP000718564">
    <property type="component" value="Unassembled WGS sequence"/>
</dbReference>
<feature type="repeat" description="WD" evidence="3">
    <location>
        <begin position="987"/>
        <end position="1021"/>
    </location>
</feature>
<feature type="repeat" description="WD" evidence="3">
    <location>
        <begin position="1151"/>
        <end position="1185"/>
    </location>
</feature>
<dbReference type="SUPFAM" id="SSF50978">
    <property type="entry name" value="WD40 repeat-like"/>
    <property type="match status" value="2"/>
</dbReference>
<evidence type="ECO:0000313" key="8">
    <source>
        <dbReference type="Proteomes" id="UP000718564"/>
    </source>
</evidence>
<protein>
    <submittedName>
        <fullName evidence="7">WD40 repeat domain-containing protein</fullName>
    </submittedName>
</protein>